<accession>A0AAD3TEE3</accession>
<protein>
    <submittedName>
        <fullName evidence="2">Uncharacterized protein</fullName>
    </submittedName>
</protein>
<dbReference type="AlphaFoldDB" id="A0AAD3TEE3"/>
<proteinExistence type="predicted"/>
<dbReference type="EMBL" id="BSYO01000033">
    <property type="protein sequence ID" value="GMH27499.1"/>
    <property type="molecule type" value="Genomic_DNA"/>
</dbReference>
<name>A0AAD3TEE3_NEPGR</name>
<evidence type="ECO:0000313" key="2">
    <source>
        <dbReference type="EMBL" id="GMH27499.1"/>
    </source>
</evidence>
<feature type="compositionally biased region" description="Acidic residues" evidence="1">
    <location>
        <begin position="85"/>
        <end position="100"/>
    </location>
</feature>
<evidence type="ECO:0000256" key="1">
    <source>
        <dbReference type="SAM" id="MobiDB-lite"/>
    </source>
</evidence>
<organism evidence="2 3">
    <name type="scientific">Nepenthes gracilis</name>
    <name type="common">Slender pitcher plant</name>
    <dbReference type="NCBI Taxonomy" id="150966"/>
    <lineage>
        <taxon>Eukaryota</taxon>
        <taxon>Viridiplantae</taxon>
        <taxon>Streptophyta</taxon>
        <taxon>Embryophyta</taxon>
        <taxon>Tracheophyta</taxon>
        <taxon>Spermatophyta</taxon>
        <taxon>Magnoliopsida</taxon>
        <taxon>eudicotyledons</taxon>
        <taxon>Gunneridae</taxon>
        <taxon>Pentapetalae</taxon>
        <taxon>Caryophyllales</taxon>
        <taxon>Nepenthaceae</taxon>
        <taxon>Nepenthes</taxon>
    </lineage>
</organism>
<dbReference type="PANTHER" id="PTHR36715">
    <property type="entry name" value="BNAANNG41370D PROTEIN"/>
    <property type="match status" value="1"/>
</dbReference>
<dbReference type="PANTHER" id="PTHR36715:SF1">
    <property type="entry name" value="PROTEIN, PUTATIVE-RELATED"/>
    <property type="match status" value="1"/>
</dbReference>
<comment type="caution">
    <text evidence="2">The sequence shown here is derived from an EMBL/GenBank/DDBJ whole genome shotgun (WGS) entry which is preliminary data.</text>
</comment>
<gene>
    <name evidence="2" type="ORF">Nepgr_029342</name>
</gene>
<keyword evidence="3" id="KW-1185">Reference proteome</keyword>
<feature type="region of interest" description="Disordered" evidence="1">
    <location>
        <begin position="76"/>
        <end position="118"/>
    </location>
</feature>
<sequence length="318" mass="35457">MEIPMIARISDLESSMNYLNNPSFFTRLISIFEFESFPLPPKFWRWGAFIIALVYAFSSVAHKFKILILQHRKSGPLASEPLSTDSDDESYGAEEEDDDDGGRSSCSSDDENDEAASSSYENITKFEDDFRVAGSSNFNRNELSSRKFQLHRRRSFCNNFSLSELLSGKSIVKRWDGLGLGVDLDVSSVTAISILDLNKNTKIGSIFGQRSAVPTPSPAVILSAIAENDRKLGVNLWDTRIRQRTAAVYAEWRLQRPGTAITVKAGGIDKIYVRANASKNIIGDVRKVNWPLDISTEYDEDSWWDADAITLASGSANE</sequence>
<dbReference type="Proteomes" id="UP001279734">
    <property type="component" value="Unassembled WGS sequence"/>
</dbReference>
<reference evidence="2" key="1">
    <citation type="submission" date="2023-05" db="EMBL/GenBank/DDBJ databases">
        <title>Nepenthes gracilis genome sequencing.</title>
        <authorList>
            <person name="Fukushima K."/>
        </authorList>
    </citation>
    <scope>NUCLEOTIDE SEQUENCE</scope>
    <source>
        <strain evidence="2">SING2019-196</strain>
    </source>
</reference>
<evidence type="ECO:0000313" key="3">
    <source>
        <dbReference type="Proteomes" id="UP001279734"/>
    </source>
</evidence>